<proteinExistence type="predicted"/>
<sequence length="228" mass="25387">MKTFTQRLATLLALTLSLPLLYGSGCLLLAGIASYQAQAFLDDWKSKGNEPSPQAWQVAHAAAQRAVDLYPGSNGEYLERLGRVLQWQQFRQPYGAAEAEPSRRAALEAFRAASAARPTWPNNWVALAYTKLYLRELDDEFAHALKQAQAFGPNRIDVNRSLAEIGLITWPVLDAQQEQDTLEAARRTVAYSQREAQNLLAIAESTGMDFELCESLDAALKDTRKICR</sequence>
<reference evidence="1 2" key="1">
    <citation type="submission" date="2021-06" db="EMBL/GenBank/DDBJ databases">
        <title>Differences between aerobic and microaerobic xylene degrading microbial communities.</title>
        <authorList>
            <person name="Banerjee S."/>
            <person name="Tancsics A."/>
        </authorList>
    </citation>
    <scope>NUCLEOTIDE SEQUENCE [LARGE SCALE GENOMIC DNA]</scope>
    <source>
        <strain evidence="1 2">MAP12</strain>
    </source>
</reference>
<evidence type="ECO:0000313" key="1">
    <source>
        <dbReference type="EMBL" id="MBV2132954.1"/>
    </source>
</evidence>
<dbReference type="Proteomes" id="UP000813068">
    <property type="component" value="Unassembled WGS sequence"/>
</dbReference>
<dbReference type="EMBL" id="JAHRGL010000019">
    <property type="protein sequence ID" value="MBV2132954.1"/>
    <property type="molecule type" value="Genomic_DNA"/>
</dbReference>
<protein>
    <submittedName>
        <fullName evidence="1">Uncharacterized protein</fullName>
    </submittedName>
</protein>
<keyword evidence="2" id="KW-1185">Reference proteome</keyword>
<accession>A0ABS6MVW8</accession>
<evidence type="ECO:0000313" key="2">
    <source>
        <dbReference type="Proteomes" id="UP000813068"/>
    </source>
</evidence>
<comment type="caution">
    <text evidence="1">The sequence shown here is derived from an EMBL/GenBank/DDBJ whole genome shotgun (WGS) entry which is preliminary data.</text>
</comment>
<name>A0ABS6MVW8_9GAMM</name>
<dbReference type="RefSeq" id="WP_217681416.1">
    <property type="nucleotide sequence ID" value="NZ_JAHRGL010000019.1"/>
</dbReference>
<gene>
    <name evidence="1" type="ORF">KRX52_09085</name>
</gene>
<organism evidence="1 2">
    <name type="scientific">Geopseudomonas aromaticivorans</name>
    <dbReference type="NCBI Taxonomy" id="2849492"/>
    <lineage>
        <taxon>Bacteria</taxon>
        <taxon>Pseudomonadati</taxon>
        <taxon>Pseudomonadota</taxon>
        <taxon>Gammaproteobacteria</taxon>
        <taxon>Pseudomonadales</taxon>
        <taxon>Pseudomonadaceae</taxon>
        <taxon>Geopseudomonas</taxon>
    </lineage>
</organism>